<feature type="region of interest" description="Disordered" evidence="1">
    <location>
        <begin position="1"/>
        <end position="58"/>
    </location>
</feature>
<comment type="caution">
    <text evidence="2">The sequence shown here is derived from an EMBL/GenBank/DDBJ whole genome shotgun (WGS) entry which is preliminary data.</text>
</comment>
<evidence type="ECO:0000256" key="1">
    <source>
        <dbReference type="SAM" id="MobiDB-lite"/>
    </source>
</evidence>
<accession>A0A918RRT8</accession>
<keyword evidence="3" id="KW-1185">Reference proteome</keyword>
<protein>
    <submittedName>
        <fullName evidence="2">Uncharacterized protein</fullName>
    </submittedName>
</protein>
<name>A0A918RRT8_9ACTN</name>
<organism evidence="2 3">
    <name type="scientific">Streptomyces echinoruber</name>
    <dbReference type="NCBI Taxonomy" id="68898"/>
    <lineage>
        <taxon>Bacteria</taxon>
        <taxon>Bacillati</taxon>
        <taxon>Actinomycetota</taxon>
        <taxon>Actinomycetes</taxon>
        <taxon>Kitasatosporales</taxon>
        <taxon>Streptomycetaceae</taxon>
        <taxon>Streptomyces</taxon>
    </lineage>
</organism>
<feature type="compositionally biased region" description="Basic and acidic residues" evidence="1">
    <location>
        <begin position="43"/>
        <end position="58"/>
    </location>
</feature>
<sequence>MTEAGGGWDGDGAGSDRALRRPGPAAAGTVTGPAATGTGGGWDGDRAGGDRDRRRLGR</sequence>
<evidence type="ECO:0000313" key="3">
    <source>
        <dbReference type="Proteomes" id="UP000623010"/>
    </source>
</evidence>
<gene>
    <name evidence="2" type="ORF">GCM10010389_54630</name>
</gene>
<dbReference type="AlphaFoldDB" id="A0A918RRT8"/>
<reference evidence="2" key="1">
    <citation type="journal article" date="2014" name="Int. J. Syst. Evol. Microbiol.">
        <title>Complete genome sequence of Corynebacterium casei LMG S-19264T (=DSM 44701T), isolated from a smear-ripened cheese.</title>
        <authorList>
            <consortium name="US DOE Joint Genome Institute (JGI-PGF)"/>
            <person name="Walter F."/>
            <person name="Albersmeier A."/>
            <person name="Kalinowski J."/>
            <person name="Ruckert C."/>
        </authorList>
    </citation>
    <scope>NUCLEOTIDE SEQUENCE</scope>
    <source>
        <strain evidence="2">JCM 5016</strain>
    </source>
</reference>
<proteinExistence type="predicted"/>
<feature type="compositionally biased region" description="Gly residues" evidence="1">
    <location>
        <begin position="1"/>
        <end position="13"/>
    </location>
</feature>
<feature type="compositionally biased region" description="Low complexity" evidence="1">
    <location>
        <begin position="21"/>
        <end position="36"/>
    </location>
</feature>
<evidence type="ECO:0000313" key="2">
    <source>
        <dbReference type="EMBL" id="GHA08578.1"/>
    </source>
</evidence>
<reference evidence="2" key="2">
    <citation type="submission" date="2020-09" db="EMBL/GenBank/DDBJ databases">
        <authorList>
            <person name="Sun Q."/>
            <person name="Ohkuma M."/>
        </authorList>
    </citation>
    <scope>NUCLEOTIDE SEQUENCE</scope>
    <source>
        <strain evidence="2">JCM 5016</strain>
    </source>
</reference>
<dbReference type="Proteomes" id="UP000623010">
    <property type="component" value="Unassembled WGS sequence"/>
</dbReference>
<dbReference type="EMBL" id="BMWH01000028">
    <property type="protein sequence ID" value="GHA08578.1"/>
    <property type="molecule type" value="Genomic_DNA"/>
</dbReference>